<gene>
    <name evidence="3" type="ORF">GS424_016610</name>
</gene>
<dbReference type="NCBIfam" id="TIGR01552">
    <property type="entry name" value="phd_fam"/>
    <property type="match status" value="1"/>
</dbReference>
<dbReference type="SUPFAM" id="SSF143120">
    <property type="entry name" value="YefM-like"/>
    <property type="match status" value="1"/>
</dbReference>
<evidence type="ECO:0000313" key="3">
    <source>
        <dbReference type="EMBL" id="QOS68089.1"/>
    </source>
</evidence>
<evidence type="ECO:0000256" key="1">
    <source>
        <dbReference type="ARBA" id="ARBA00009981"/>
    </source>
</evidence>
<dbReference type="Pfam" id="PF02604">
    <property type="entry name" value="PhdYeFM_antitox"/>
    <property type="match status" value="1"/>
</dbReference>
<reference evidence="3 4" key="1">
    <citation type="submission" date="2020-10" db="EMBL/GenBank/DDBJ databases">
        <title>Eggerthella sp. nov., isolated from human feces.</title>
        <authorList>
            <person name="Yajun G."/>
        </authorList>
    </citation>
    <scope>NUCLEOTIDE SEQUENCE [LARGE SCALE GENOMIC DNA]</scope>
    <source>
        <strain evidence="3 4">HF-1101</strain>
    </source>
</reference>
<dbReference type="KEGG" id="egd:GS424_016610"/>
<name>A0A6L7INK2_9ACTN</name>
<dbReference type="RefSeq" id="WP_160941018.1">
    <property type="nucleotide sequence ID" value="NZ_CP063310.1"/>
</dbReference>
<protein>
    <recommendedName>
        <fullName evidence="2">Antitoxin</fullName>
    </recommendedName>
</protein>
<dbReference type="Proteomes" id="UP000478463">
    <property type="component" value="Chromosome"/>
</dbReference>
<comment type="similarity">
    <text evidence="1 2">Belongs to the phD/YefM antitoxin family.</text>
</comment>
<dbReference type="Gene3D" id="3.40.1620.10">
    <property type="entry name" value="YefM-like domain"/>
    <property type="match status" value="1"/>
</dbReference>
<evidence type="ECO:0000313" key="4">
    <source>
        <dbReference type="Proteomes" id="UP000478463"/>
    </source>
</evidence>
<comment type="function">
    <text evidence="2">Antitoxin component of a type II toxin-antitoxin (TA) system.</text>
</comment>
<sequence length="92" mass="10614">MTVITKTTTDLQRNIGEVSALCRETRQPIYITRNGGVDLVVMDAQAFDEAMELRDLAYKREMRTLEGIKQGRDEIRRGLGRPYREVREELGL</sequence>
<dbReference type="EMBL" id="CP063310">
    <property type="protein sequence ID" value="QOS68089.1"/>
    <property type="molecule type" value="Genomic_DNA"/>
</dbReference>
<proteinExistence type="inferred from homology"/>
<dbReference type="InterPro" id="IPR036165">
    <property type="entry name" value="YefM-like_sf"/>
</dbReference>
<evidence type="ECO:0000256" key="2">
    <source>
        <dbReference type="RuleBase" id="RU362080"/>
    </source>
</evidence>
<dbReference type="InterPro" id="IPR006442">
    <property type="entry name" value="Antitoxin_Phd/YefM"/>
</dbReference>
<dbReference type="AlphaFoldDB" id="A0A6L7INK2"/>
<accession>A0A6L7INK2</accession>
<organism evidence="3 4">
    <name type="scientific">Eggerthella guodeyinii</name>
    <dbReference type="NCBI Taxonomy" id="2690837"/>
    <lineage>
        <taxon>Bacteria</taxon>
        <taxon>Bacillati</taxon>
        <taxon>Actinomycetota</taxon>
        <taxon>Coriobacteriia</taxon>
        <taxon>Eggerthellales</taxon>
        <taxon>Eggerthellaceae</taxon>
        <taxon>Eggerthella</taxon>
    </lineage>
</organism>